<evidence type="ECO:0000256" key="4">
    <source>
        <dbReference type="ARBA" id="ARBA00022597"/>
    </source>
</evidence>
<evidence type="ECO:0000256" key="10">
    <source>
        <dbReference type="ARBA" id="ARBA00034344"/>
    </source>
</evidence>
<dbReference type="Proteomes" id="UP000190867">
    <property type="component" value="Unassembled WGS sequence"/>
</dbReference>
<dbReference type="SUPFAM" id="SSF53822">
    <property type="entry name" value="Periplasmic binding protein-like I"/>
    <property type="match status" value="1"/>
</dbReference>
<accession>A0A1T0AS75</accession>
<keyword evidence="8" id="KW-0106">Calcium</keyword>
<dbReference type="InterPro" id="IPR044085">
    <property type="entry name" value="MglB-like_PBP1"/>
</dbReference>
<dbReference type="EMBL" id="MUYA01000007">
    <property type="protein sequence ID" value="OOR99237.1"/>
    <property type="molecule type" value="Genomic_DNA"/>
</dbReference>
<evidence type="ECO:0000256" key="5">
    <source>
        <dbReference type="ARBA" id="ARBA00022723"/>
    </source>
</evidence>
<evidence type="ECO:0000256" key="11">
    <source>
        <dbReference type="SAM" id="SignalP"/>
    </source>
</evidence>
<dbReference type="Pfam" id="PF13407">
    <property type="entry name" value="Peripla_BP_4"/>
    <property type="match status" value="1"/>
</dbReference>
<keyword evidence="7" id="KW-0574">Periplasm</keyword>
<dbReference type="InterPro" id="IPR050555">
    <property type="entry name" value="Bact_Solute-Bind_Prot2"/>
</dbReference>
<evidence type="ECO:0000256" key="2">
    <source>
        <dbReference type="ARBA" id="ARBA00007639"/>
    </source>
</evidence>
<dbReference type="GO" id="GO:0055085">
    <property type="term" value="P:transmembrane transport"/>
    <property type="evidence" value="ECO:0007669"/>
    <property type="project" value="UniProtKB-ARBA"/>
</dbReference>
<comment type="caution">
    <text evidence="13">The sequence shown here is derived from an EMBL/GenBank/DDBJ whole genome shotgun (WGS) entry which is preliminary data.</text>
</comment>
<evidence type="ECO:0000256" key="6">
    <source>
        <dbReference type="ARBA" id="ARBA00022729"/>
    </source>
</evidence>
<dbReference type="OrthoDB" id="9769193at2"/>
<dbReference type="GO" id="GO:0030288">
    <property type="term" value="C:outer membrane-bounded periplasmic space"/>
    <property type="evidence" value="ECO:0007669"/>
    <property type="project" value="TreeGrafter"/>
</dbReference>
<evidence type="ECO:0000256" key="9">
    <source>
        <dbReference type="ARBA" id="ARBA00034323"/>
    </source>
</evidence>
<evidence type="ECO:0000259" key="12">
    <source>
        <dbReference type="Pfam" id="PF13407"/>
    </source>
</evidence>
<dbReference type="CDD" id="cd01539">
    <property type="entry name" value="PBP1_GGBP"/>
    <property type="match status" value="1"/>
</dbReference>
<feature type="domain" description="Periplasmic binding protein" evidence="12">
    <location>
        <begin position="25"/>
        <end position="296"/>
    </location>
</feature>
<comment type="subunit">
    <text evidence="9">The ABC transporter complex is composed of one ATP-binding protein (MglA), two transmembrane proteins (MglC) and a solute-binding protein (MglB).</text>
</comment>
<protein>
    <recommendedName>
        <fullName evidence="10">D-galactose/methyl-galactoside binding periplasmic protein MglB</fullName>
    </recommendedName>
</protein>
<dbReference type="AlphaFoldDB" id="A0A1T0AS75"/>
<name>A0A1T0AS75_9PAST</name>
<feature type="signal peptide" evidence="11">
    <location>
        <begin position="1"/>
        <end position="21"/>
    </location>
</feature>
<dbReference type="GO" id="GO:0030246">
    <property type="term" value="F:carbohydrate binding"/>
    <property type="evidence" value="ECO:0007669"/>
    <property type="project" value="InterPro"/>
</dbReference>
<comment type="similarity">
    <text evidence="2">Belongs to the bacterial solute-binding protein 2 family.</text>
</comment>
<dbReference type="PANTHER" id="PTHR30036">
    <property type="entry name" value="D-XYLOSE-BINDING PERIPLASMIC PROTEIN"/>
    <property type="match status" value="1"/>
</dbReference>
<dbReference type="InterPro" id="IPR025997">
    <property type="entry name" value="SBP_2_dom"/>
</dbReference>
<comment type="subcellular location">
    <subcellularLocation>
        <location evidence="1">Periplasm</location>
    </subcellularLocation>
</comment>
<proteinExistence type="inferred from homology"/>
<dbReference type="InterPro" id="IPR028082">
    <property type="entry name" value="Peripla_BP_I"/>
</dbReference>
<gene>
    <name evidence="13" type="ORF">B0187_05620</name>
</gene>
<sequence>MMKFALRSLVLGLGFVAVAQANPLVGVSFYNYDDNFIQLMREKFEQKIAQKPHLTVLLNDAQNSQTVQNDQVQTLLNKKAKVIAVNLVDPAASVTVIGKAKNQLNTPVIFFNKDPGEKAINSYNNAYYVGTDPQQSGKIQADLIEKHWKANPTLDLNHDDVIQYALLKGESGHPDAEIRTRAVIEALEAKGFKTEAVEFDSAKWNKQIAKQKVTEWLAGDNRDKIEIIIANNDAMALGALEATRTQRKHLPIYGVDAMPDALKLVKAGELAGTVLNDTDRQVAEILSLTEKLATGQTVENRVIRVPYVAVDSQNISQFIK</sequence>
<keyword evidence="5" id="KW-0479">Metal-binding</keyword>
<evidence type="ECO:0000313" key="14">
    <source>
        <dbReference type="Proteomes" id="UP000190867"/>
    </source>
</evidence>
<dbReference type="STRING" id="734.B0187_05620"/>
<keyword evidence="6 11" id="KW-0732">Signal</keyword>
<dbReference type="GO" id="GO:0046872">
    <property type="term" value="F:metal ion binding"/>
    <property type="evidence" value="ECO:0007669"/>
    <property type="project" value="UniProtKB-KW"/>
</dbReference>
<evidence type="ECO:0000313" key="13">
    <source>
        <dbReference type="EMBL" id="OOR99237.1"/>
    </source>
</evidence>
<feature type="chain" id="PRO_5013137346" description="D-galactose/methyl-galactoside binding periplasmic protein MglB" evidence="11">
    <location>
        <begin position="22"/>
        <end position="320"/>
    </location>
</feature>
<keyword evidence="3" id="KW-0813">Transport</keyword>
<organism evidence="13 14">
    <name type="scientific">Haemophilus paracuniculus</name>
    <dbReference type="NCBI Taxonomy" id="734"/>
    <lineage>
        <taxon>Bacteria</taxon>
        <taxon>Pseudomonadati</taxon>
        <taxon>Pseudomonadota</taxon>
        <taxon>Gammaproteobacteria</taxon>
        <taxon>Pasteurellales</taxon>
        <taxon>Pasteurellaceae</taxon>
        <taxon>Haemophilus</taxon>
    </lineage>
</organism>
<keyword evidence="4" id="KW-0762">Sugar transport</keyword>
<keyword evidence="14" id="KW-1185">Reference proteome</keyword>
<evidence type="ECO:0000256" key="1">
    <source>
        <dbReference type="ARBA" id="ARBA00004418"/>
    </source>
</evidence>
<evidence type="ECO:0000256" key="8">
    <source>
        <dbReference type="ARBA" id="ARBA00022837"/>
    </source>
</evidence>
<dbReference type="RefSeq" id="WP_078236885.1">
    <property type="nucleotide sequence ID" value="NZ_MUYA01000007.1"/>
</dbReference>
<dbReference type="PANTHER" id="PTHR30036:SF2">
    <property type="entry name" value="D-GALACTOSE_METHYL-GALACTOSIDE BINDING PERIPLASMIC PROTEIN MGLB"/>
    <property type="match status" value="1"/>
</dbReference>
<evidence type="ECO:0000256" key="3">
    <source>
        <dbReference type="ARBA" id="ARBA00022448"/>
    </source>
</evidence>
<reference evidence="13 14" key="1">
    <citation type="submission" date="2017-02" db="EMBL/GenBank/DDBJ databases">
        <title>Draft genome sequence of Haemophilus paracuniculus CCUG 43573 type strain.</title>
        <authorList>
            <person name="Engstrom-Jakobsson H."/>
            <person name="Salva-Serra F."/>
            <person name="Thorell K."/>
            <person name="Gonzales-Siles L."/>
            <person name="Karlsson R."/>
            <person name="Boulund F."/>
            <person name="Engstrand L."/>
            <person name="Kristiansson E."/>
            <person name="Moore E."/>
        </authorList>
    </citation>
    <scope>NUCLEOTIDE SEQUENCE [LARGE SCALE GENOMIC DNA]</scope>
    <source>
        <strain evidence="13 14">CCUG 43573</strain>
    </source>
</reference>
<dbReference type="Gene3D" id="3.40.50.2300">
    <property type="match status" value="2"/>
</dbReference>
<evidence type="ECO:0000256" key="7">
    <source>
        <dbReference type="ARBA" id="ARBA00022764"/>
    </source>
</evidence>